<dbReference type="AlphaFoldDB" id="A0A397JGQ2"/>
<evidence type="ECO:0000313" key="3">
    <source>
        <dbReference type="EMBL" id="RHZ86362.1"/>
    </source>
</evidence>
<comment type="caution">
    <text evidence="3">The sequence shown here is derived from an EMBL/GenBank/DDBJ whole genome shotgun (WGS) entry which is preliminary data.</text>
</comment>
<dbReference type="OrthoDB" id="2478835at2759"/>
<keyword evidence="1" id="KW-0175">Coiled coil</keyword>
<reference evidence="3 4" key="1">
    <citation type="submission" date="2018-08" db="EMBL/GenBank/DDBJ databases">
        <title>Genome and evolution of the arbuscular mycorrhizal fungus Diversispora epigaea (formerly Glomus versiforme) and its bacterial endosymbionts.</title>
        <authorList>
            <person name="Sun X."/>
            <person name="Fei Z."/>
            <person name="Harrison M."/>
        </authorList>
    </citation>
    <scope>NUCLEOTIDE SEQUENCE [LARGE SCALE GENOMIC DNA]</scope>
    <source>
        <strain evidence="3 4">IT104</strain>
    </source>
</reference>
<name>A0A397JGQ2_9GLOM</name>
<feature type="region of interest" description="Disordered" evidence="2">
    <location>
        <begin position="114"/>
        <end position="133"/>
    </location>
</feature>
<proteinExistence type="predicted"/>
<evidence type="ECO:0000256" key="1">
    <source>
        <dbReference type="SAM" id="Coils"/>
    </source>
</evidence>
<feature type="coiled-coil region" evidence="1">
    <location>
        <begin position="133"/>
        <end position="167"/>
    </location>
</feature>
<organism evidence="3 4">
    <name type="scientific">Diversispora epigaea</name>
    <dbReference type="NCBI Taxonomy" id="1348612"/>
    <lineage>
        <taxon>Eukaryota</taxon>
        <taxon>Fungi</taxon>
        <taxon>Fungi incertae sedis</taxon>
        <taxon>Mucoromycota</taxon>
        <taxon>Glomeromycotina</taxon>
        <taxon>Glomeromycetes</taxon>
        <taxon>Diversisporales</taxon>
        <taxon>Diversisporaceae</taxon>
        <taxon>Diversispora</taxon>
    </lineage>
</organism>
<sequence>MPLTRNGNRKEYAILNFESQEILEAALGQGYQVDQHVIKIVEAETKICHQCKSTEHLVKDCQIAKENKEREFRQKQNYQRFSQTYKKYQTRVYNTLTNKYTDQSNSYAEIARREPRHKNQQYQTQTNENQNDNQKIMQYLENINNRLGKVEKEINQLNERKSETKKRTGKNKK</sequence>
<feature type="compositionally biased region" description="Low complexity" evidence="2">
    <location>
        <begin position="120"/>
        <end position="133"/>
    </location>
</feature>
<keyword evidence="4" id="KW-1185">Reference proteome</keyword>
<evidence type="ECO:0000313" key="4">
    <source>
        <dbReference type="Proteomes" id="UP000266861"/>
    </source>
</evidence>
<gene>
    <name evidence="3" type="ORF">Glove_52g133</name>
</gene>
<dbReference type="EMBL" id="PQFF01000049">
    <property type="protein sequence ID" value="RHZ86362.1"/>
    <property type="molecule type" value="Genomic_DNA"/>
</dbReference>
<dbReference type="Proteomes" id="UP000266861">
    <property type="component" value="Unassembled WGS sequence"/>
</dbReference>
<evidence type="ECO:0000256" key="2">
    <source>
        <dbReference type="SAM" id="MobiDB-lite"/>
    </source>
</evidence>
<protein>
    <submittedName>
        <fullName evidence="3">Uncharacterized protein</fullName>
    </submittedName>
</protein>
<accession>A0A397JGQ2</accession>